<dbReference type="Proteomes" id="UP001523216">
    <property type="component" value="Unassembled WGS sequence"/>
</dbReference>
<proteinExistence type="inferred from homology"/>
<dbReference type="PANTHER" id="PTHR11487:SF0">
    <property type="entry name" value="S-ACYL FATTY ACID SYNTHASE THIOESTERASE, MEDIUM CHAIN"/>
    <property type="match status" value="1"/>
</dbReference>
<comment type="similarity">
    <text evidence="1">Belongs to the thioesterase family.</text>
</comment>
<keyword evidence="4" id="KW-1185">Reference proteome</keyword>
<accession>A0ABT0YBE0</accession>
<comment type="caution">
    <text evidence="3">The sequence shown here is derived from an EMBL/GenBank/DDBJ whole genome shotgun (WGS) entry which is preliminary data.</text>
</comment>
<evidence type="ECO:0000313" key="4">
    <source>
        <dbReference type="Proteomes" id="UP001523216"/>
    </source>
</evidence>
<dbReference type="EMBL" id="JAMQOL010000054">
    <property type="protein sequence ID" value="MCM4083115.1"/>
    <property type="molecule type" value="Genomic_DNA"/>
</dbReference>
<reference evidence="3 4" key="1">
    <citation type="submission" date="2022-06" db="EMBL/GenBank/DDBJ databases">
        <title>Actinoplanes abujensis sp. nov., isolated from Nigerian arid soil.</title>
        <authorList>
            <person name="Ding P."/>
        </authorList>
    </citation>
    <scope>NUCLEOTIDE SEQUENCE [LARGE SCALE GENOMIC DNA]</scope>
    <source>
        <strain evidence="4">TRM88002</strain>
    </source>
</reference>
<gene>
    <name evidence="3" type="ORF">LXN57_36735</name>
</gene>
<dbReference type="PANTHER" id="PTHR11487">
    <property type="entry name" value="THIOESTERASE"/>
    <property type="match status" value="1"/>
</dbReference>
<protein>
    <submittedName>
        <fullName evidence="3">Thioesterase domain-containing protein</fullName>
    </submittedName>
</protein>
<sequence>MIVSTARRQGGRWLLHPPAPDSARRLFCLPYLGAGASMYHRWPRMIGDTEVCLLQPPGRENRLVEAPHETYPAFAGDAFTALRPLLDRPYTIFAHCNSVFAGLALVLHMMTRGAPAPRRFVASSMVAPDEVPFGGVLDVPEEELPGVVTAMMRARGLTPTPEMVELAMDAVRGDLRAYRDFRGLPPGPLPFPVTVLRWQDDGIVPPALTAGWRRFGEVREVDLPGDHWAMLEPGPEMLTVLND</sequence>
<feature type="domain" description="Thioesterase" evidence="2">
    <location>
        <begin position="24"/>
        <end position="207"/>
    </location>
</feature>
<name>A0ABT0YBE0_9ACTN</name>
<dbReference type="InterPro" id="IPR001031">
    <property type="entry name" value="Thioesterase"/>
</dbReference>
<dbReference type="Pfam" id="PF00975">
    <property type="entry name" value="Thioesterase"/>
    <property type="match status" value="1"/>
</dbReference>
<dbReference type="Gene3D" id="3.40.50.1820">
    <property type="entry name" value="alpha/beta hydrolase"/>
    <property type="match status" value="1"/>
</dbReference>
<dbReference type="RefSeq" id="WP_251802827.1">
    <property type="nucleotide sequence ID" value="NZ_JAMQOL010000054.1"/>
</dbReference>
<evidence type="ECO:0000256" key="1">
    <source>
        <dbReference type="ARBA" id="ARBA00007169"/>
    </source>
</evidence>
<evidence type="ECO:0000259" key="2">
    <source>
        <dbReference type="Pfam" id="PF00975"/>
    </source>
</evidence>
<dbReference type="InterPro" id="IPR029058">
    <property type="entry name" value="AB_hydrolase_fold"/>
</dbReference>
<dbReference type="InterPro" id="IPR012223">
    <property type="entry name" value="TEII"/>
</dbReference>
<organism evidence="3 4">
    <name type="scientific">Paractinoplanes hotanensis</name>
    <dbReference type="NCBI Taxonomy" id="2906497"/>
    <lineage>
        <taxon>Bacteria</taxon>
        <taxon>Bacillati</taxon>
        <taxon>Actinomycetota</taxon>
        <taxon>Actinomycetes</taxon>
        <taxon>Micromonosporales</taxon>
        <taxon>Micromonosporaceae</taxon>
        <taxon>Paractinoplanes</taxon>
    </lineage>
</organism>
<evidence type="ECO:0000313" key="3">
    <source>
        <dbReference type="EMBL" id="MCM4083115.1"/>
    </source>
</evidence>
<dbReference type="SUPFAM" id="SSF53474">
    <property type="entry name" value="alpha/beta-Hydrolases"/>
    <property type="match status" value="1"/>
</dbReference>